<keyword evidence="7" id="KW-1185">Reference proteome</keyword>
<dbReference type="PANTHER" id="PTHR24100">
    <property type="entry name" value="BUTYROPHILIN"/>
    <property type="match status" value="1"/>
</dbReference>
<dbReference type="OMA" id="AMCISRI"/>
<reference evidence="6" key="1">
    <citation type="submission" date="2025-08" db="UniProtKB">
        <authorList>
            <consortium name="Ensembl"/>
        </authorList>
    </citation>
    <scope>IDENTIFICATION</scope>
</reference>
<dbReference type="GO" id="GO:0050852">
    <property type="term" value="P:T cell receptor signaling pathway"/>
    <property type="evidence" value="ECO:0007669"/>
    <property type="project" value="TreeGrafter"/>
</dbReference>
<dbReference type="PaxDb" id="30732-ENSOMEP00000006643"/>
<keyword evidence="3" id="KW-0393">Immunoglobulin domain</keyword>
<evidence type="ECO:0000313" key="7">
    <source>
        <dbReference type="Proteomes" id="UP000261560"/>
    </source>
</evidence>
<dbReference type="InterPro" id="IPR013783">
    <property type="entry name" value="Ig-like_fold"/>
</dbReference>
<feature type="transmembrane region" description="Helical" evidence="4">
    <location>
        <begin position="109"/>
        <end position="127"/>
    </location>
</feature>
<dbReference type="GO" id="GO:0001817">
    <property type="term" value="P:regulation of cytokine production"/>
    <property type="evidence" value="ECO:0007669"/>
    <property type="project" value="TreeGrafter"/>
</dbReference>
<protein>
    <recommendedName>
        <fullName evidence="5">Ig-like domain-containing protein</fullName>
    </recommendedName>
</protein>
<dbReference type="GO" id="GO:0005102">
    <property type="term" value="F:signaling receptor binding"/>
    <property type="evidence" value="ECO:0007669"/>
    <property type="project" value="TreeGrafter"/>
</dbReference>
<dbReference type="InterPro" id="IPR013106">
    <property type="entry name" value="Ig_V-set"/>
</dbReference>
<dbReference type="Gene3D" id="2.60.40.10">
    <property type="entry name" value="Immunoglobulins"/>
    <property type="match status" value="1"/>
</dbReference>
<evidence type="ECO:0000256" key="4">
    <source>
        <dbReference type="SAM" id="Phobius"/>
    </source>
</evidence>
<reference evidence="6" key="2">
    <citation type="submission" date="2025-09" db="UniProtKB">
        <authorList>
            <consortium name="Ensembl"/>
        </authorList>
    </citation>
    <scope>IDENTIFICATION</scope>
</reference>
<feature type="domain" description="Ig-like" evidence="5">
    <location>
        <begin position="1"/>
        <end position="91"/>
    </location>
</feature>
<dbReference type="Ensembl" id="ENSOMET00000005471.1">
    <property type="protein sequence ID" value="ENSOMEP00000006643.1"/>
    <property type="gene ID" value="ENSOMEG00000007685.1"/>
</dbReference>
<dbReference type="AlphaFoldDB" id="A0A3B3BNT4"/>
<keyword evidence="4" id="KW-0812">Transmembrane</keyword>
<dbReference type="InterPro" id="IPR036179">
    <property type="entry name" value="Ig-like_dom_sf"/>
</dbReference>
<dbReference type="InterPro" id="IPR050504">
    <property type="entry name" value="IgSF_BTN/MOG"/>
</dbReference>
<evidence type="ECO:0000259" key="5">
    <source>
        <dbReference type="PROSITE" id="PS50835"/>
    </source>
</evidence>
<keyword evidence="4" id="KW-1133">Transmembrane helix</keyword>
<evidence type="ECO:0000313" key="6">
    <source>
        <dbReference type="Ensembl" id="ENSOMEP00000006643.1"/>
    </source>
</evidence>
<dbReference type="GeneTree" id="ENSGT01030000234777"/>
<evidence type="ECO:0000256" key="2">
    <source>
        <dbReference type="ARBA" id="ARBA00023136"/>
    </source>
</evidence>
<evidence type="ECO:0000256" key="1">
    <source>
        <dbReference type="ARBA" id="ARBA00004370"/>
    </source>
</evidence>
<keyword evidence="2 4" id="KW-0472">Membrane</keyword>
<sequence length="176" mass="20324">ICRDTNITENFLLKWIKPNLQREETLFLYRNDGILQDQDESFRNRVSLNNSQMKDGDLSVVLENVTINDTGTYECRVIHRDDSQREWNLISTINLQVAIRSDSRIESRFLIFNMFIAMCISRIETTTKKTEVDQMILYSAGRTEADGRWTMLLFGSVLLFILVSLSVSGSSGEKKI</sequence>
<dbReference type="SUPFAM" id="SSF48726">
    <property type="entry name" value="Immunoglobulin"/>
    <property type="match status" value="1"/>
</dbReference>
<evidence type="ECO:0000256" key="3">
    <source>
        <dbReference type="ARBA" id="ARBA00023319"/>
    </source>
</evidence>
<proteinExistence type="predicted"/>
<dbReference type="GO" id="GO:0009897">
    <property type="term" value="C:external side of plasma membrane"/>
    <property type="evidence" value="ECO:0007669"/>
    <property type="project" value="TreeGrafter"/>
</dbReference>
<feature type="transmembrane region" description="Helical" evidence="4">
    <location>
        <begin position="147"/>
        <end position="167"/>
    </location>
</feature>
<dbReference type="InterPro" id="IPR007110">
    <property type="entry name" value="Ig-like_dom"/>
</dbReference>
<name>A0A3B3BNT4_ORYME</name>
<dbReference type="PANTHER" id="PTHR24100:SF151">
    <property type="entry name" value="ICOS LIGAND"/>
    <property type="match status" value="1"/>
</dbReference>
<dbReference type="PROSITE" id="PS50835">
    <property type="entry name" value="IG_LIKE"/>
    <property type="match status" value="1"/>
</dbReference>
<organism evidence="6 7">
    <name type="scientific">Oryzias melastigma</name>
    <name type="common">Marine medaka</name>
    <dbReference type="NCBI Taxonomy" id="30732"/>
    <lineage>
        <taxon>Eukaryota</taxon>
        <taxon>Metazoa</taxon>
        <taxon>Chordata</taxon>
        <taxon>Craniata</taxon>
        <taxon>Vertebrata</taxon>
        <taxon>Euteleostomi</taxon>
        <taxon>Actinopterygii</taxon>
        <taxon>Neopterygii</taxon>
        <taxon>Teleostei</taxon>
        <taxon>Neoteleostei</taxon>
        <taxon>Acanthomorphata</taxon>
        <taxon>Ovalentaria</taxon>
        <taxon>Atherinomorphae</taxon>
        <taxon>Beloniformes</taxon>
        <taxon>Adrianichthyidae</taxon>
        <taxon>Oryziinae</taxon>
        <taxon>Oryzias</taxon>
    </lineage>
</organism>
<dbReference type="Pfam" id="PF07686">
    <property type="entry name" value="V-set"/>
    <property type="match status" value="1"/>
</dbReference>
<accession>A0A3B3BNT4</accession>
<comment type="subcellular location">
    <subcellularLocation>
        <location evidence="1">Membrane</location>
    </subcellularLocation>
</comment>
<dbReference type="Proteomes" id="UP000261560">
    <property type="component" value="Unplaced"/>
</dbReference>